<evidence type="ECO:0000313" key="2">
    <source>
        <dbReference type="EMBL" id="UWM54879.1"/>
    </source>
</evidence>
<keyword evidence="1" id="KW-1133">Transmembrane helix</keyword>
<feature type="transmembrane region" description="Helical" evidence="1">
    <location>
        <begin position="75"/>
        <end position="98"/>
    </location>
</feature>
<keyword evidence="1" id="KW-0812">Transmembrane</keyword>
<accession>A0A9E7R442</accession>
<dbReference type="AlphaFoldDB" id="A0A9E7R442"/>
<sequence>MKSDNVPNDEPVGRRIWSGGREGPLTTARLDLLAAGFGAVVAVGVAALTLIGPAFAALVAGPVAGLTNRVYDAELGTGFVSGTAGAVAGAVLGAFTGLVGANPAAAGGVLLLAPFVGLLAGGLAVPFGHARQSFEAGRGGR</sequence>
<name>A0A9E7R442_9EURY</name>
<dbReference type="KEGG" id="ssai:N0B31_01040"/>
<keyword evidence="3" id="KW-1185">Reference proteome</keyword>
<proteinExistence type="predicted"/>
<feature type="transmembrane region" description="Helical" evidence="1">
    <location>
        <begin position="104"/>
        <end position="125"/>
    </location>
</feature>
<gene>
    <name evidence="2" type="ORF">N0B31_01040</name>
</gene>
<evidence type="ECO:0000313" key="3">
    <source>
        <dbReference type="Proteomes" id="UP001057580"/>
    </source>
</evidence>
<dbReference type="Proteomes" id="UP001057580">
    <property type="component" value="Chromosome"/>
</dbReference>
<keyword evidence="1" id="KW-0472">Membrane</keyword>
<dbReference type="EMBL" id="CP104003">
    <property type="protein sequence ID" value="UWM54879.1"/>
    <property type="molecule type" value="Genomic_DNA"/>
</dbReference>
<reference evidence="2" key="1">
    <citation type="submission" date="2022-09" db="EMBL/GenBank/DDBJ databases">
        <title>Diverse halophilic archaea isolated from saline environments.</title>
        <authorList>
            <person name="Cui H.-L."/>
        </authorList>
    </citation>
    <scope>NUCLEOTIDE SEQUENCE</scope>
    <source>
        <strain evidence="2">ZS-35-S2</strain>
    </source>
</reference>
<organism evidence="2 3">
    <name type="scientific">Salinirubellus salinus</name>
    <dbReference type="NCBI Taxonomy" id="1364945"/>
    <lineage>
        <taxon>Archaea</taxon>
        <taxon>Methanobacteriati</taxon>
        <taxon>Methanobacteriota</taxon>
        <taxon>Stenosarchaea group</taxon>
        <taxon>Halobacteria</taxon>
        <taxon>Halobacteriales</taxon>
        <taxon>Natronomonadaceae</taxon>
        <taxon>Salinirubellus</taxon>
    </lineage>
</organism>
<dbReference type="GeneID" id="74940964"/>
<dbReference type="RefSeq" id="WP_260593888.1">
    <property type="nucleotide sequence ID" value="NZ_CP104003.1"/>
</dbReference>
<feature type="transmembrane region" description="Helical" evidence="1">
    <location>
        <begin position="32"/>
        <end position="63"/>
    </location>
</feature>
<protein>
    <submittedName>
        <fullName evidence="2">Uncharacterized protein</fullName>
    </submittedName>
</protein>
<evidence type="ECO:0000256" key="1">
    <source>
        <dbReference type="SAM" id="Phobius"/>
    </source>
</evidence>